<dbReference type="EMBL" id="JAGTUU010000001">
    <property type="protein sequence ID" value="MBS0122741.1"/>
    <property type="molecule type" value="Genomic_DNA"/>
</dbReference>
<reference evidence="1" key="1">
    <citation type="submission" date="2021-04" db="EMBL/GenBank/DDBJ databases">
        <authorList>
            <person name="Yoon J."/>
        </authorList>
    </citation>
    <scope>NUCLEOTIDE SEQUENCE</scope>
    <source>
        <strain evidence="1">KMU-90</strain>
    </source>
</reference>
<dbReference type="Gene3D" id="3.40.50.300">
    <property type="entry name" value="P-loop containing nucleotide triphosphate hydrolases"/>
    <property type="match status" value="1"/>
</dbReference>
<dbReference type="InterPro" id="IPR027417">
    <property type="entry name" value="P-loop_NTPase"/>
</dbReference>
<sequence length="247" mass="28016">MLQIDETGLFIRRQDAPLRQFQVLGERGSGTNVVRKTIQRHLAIDRVESLGWKHGFPGMIAIPRDLLVICVVRHPWDWARSLYARPWHAHPAMQALGFSDFIRAEWVSIIDRPTDFGLRADSPLQGQPLQPDRDPFSGLPFPNLFALRTAKLRALTGMARRGCSLAFLRFEAFLNDPEAMTDRIARAFNVDRRIEGFSPVTRRMGTRFNPSVDDRPPPPDLPTPEDAAFIRNSLDGALEAALGYRYD</sequence>
<evidence type="ECO:0000313" key="2">
    <source>
        <dbReference type="Proteomes" id="UP000681356"/>
    </source>
</evidence>
<dbReference type="AlphaFoldDB" id="A0A8J7WC78"/>
<protein>
    <submittedName>
        <fullName evidence="1">Uncharacterized protein</fullName>
    </submittedName>
</protein>
<evidence type="ECO:0000313" key="1">
    <source>
        <dbReference type="EMBL" id="MBS0122741.1"/>
    </source>
</evidence>
<dbReference type="Proteomes" id="UP000681356">
    <property type="component" value="Unassembled WGS sequence"/>
</dbReference>
<name>A0A8J7WC78_9RHOB</name>
<organism evidence="1 2">
    <name type="scientific">Thetidibacter halocola</name>
    <dbReference type="NCBI Taxonomy" id="2827239"/>
    <lineage>
        <taxon>Bacteria</taxon>
        <taxon>Pseudomonadati</taxon>
        <taxon>Pseudomonadota</taxon>
        <taxon>Alphaproteobacteria</taxon>
        <taxon>Rhodobacterales</taxon>
        <taxon>Roseobacteraceae</taxon>
        <taxon>Thetidibacter</taxon>
    </lineage>
</organism>
<dbReference type="SUPFAM" id="SSF52540">
    <property type="entry name" value="P-loop containing nucleoside triphosphate hydrolases"/>
    <property type="match status" value="1"/>
</dbReference>
<dbReference type="RefSeq" id="WP_212534714.1">
    <property type="nucleotide sequence ID" value="NZ_JAGTUU010000001.1"/>
</dbReference>
<proteinExistence type="predicted"/>
<gene>
    <name evidence="1" type="ORF">KB874_01225</name>
</gene>
<keyword evidence="2" id="KW-1185">Reference proteome</keyword>
<comment type="caution">
    <text evidence="1">The sequence shown here is derived from an EMBL/GenBank/DDBJ whole genome shotgun (WGS) entry which is preliminary data.</text>
</comment>
<accession>A0A8J7WC78</accession>